<organism evidence="2 3">
    <name type="scientific">Legionella maioricensis</name>
    <dbReference type="NCBI Taxonomy" id="2896528"/>
    <lineage>
        <taxon>Bacteria</taxon>
        <taxon>Pseudomonadati</taxon>
        <taxon>Pseudomonadota</taxon>
        <taxon>Gammaproteobacteria</taxon>
        <taxon>Legionellales</taxon>
        <taxon>Legionellaceae</taxon>
        <taxon>Legionella</taxon>
    </lineage>
</organism>
<protein>
    <recommendedName>
        <fullName evidence="4">F-box domain-containing protein</fullName>
    </recommendedName>
</protein>
<proteinExistence type="predicted"/>
<evidence type="ECO:0000313" key="2">
    <source>
        <dbReference type="EMBL" id="MCL9683877.1"/>
    </source>
</evidence>
<evidence type="ECO:0000313" key="3">
    <source>
        <dbReference type="Proteomes" id="UP001139721"/>
    </source>
</evidence>
<feature type="transmembrane region" description="Helical" evidence="1">
    <location>
        <begin position="20"/>
        <end position="39"/>
    </location>
</feature>
<accession>A0A9X2D105</accession>
<reference evidence="2" key="1">
    <citation type="submission" date="2021-11" db="EMBL/GenBank/DDBJ databases">
        <title>Legionella maioricencis sp. nov., a new species isolated from hot water samples in Mallorca.</title>
        <authorList>
            <person name="Crespi S."/>
            <person name="Drasar V."/>
            <person name="Salva-Serra F."/>
            <person name="Jaen-Luchoro D."/>
            <person name="Pineiro-Iglesias B."/>
            <person name="Aliaga F."/>
            <person name="Fernandez-Juarez V."/>
            <person name="Coll G."/>
            <person name="Moore E.R.B."/>
            <person name="Bennasar-Figueras A."/>
        </authorList>
    </citation>
    <scope>NUCLEOTIDE SEQUENCE</scope>
    <source>
        <strain evidence="2">HCPI-6</strain>
    </source>
</reference>
<dbReference type="EMBL" id="JAJKBJ010000006">
    <property type="protein sequence ID" value="MCL9683877.1"/>
    <property type="molecule type" value="Genomic_DNA"/>
</dbReference>
<dbReference type="Proteomes" id="UP001139721">
    <property type="component" value="Unassembled WGS sequence"/>
</dbReference>
<evidence type="ECO:0000256" key="1">
    <source>
        <dbReference type="SAM" id="Phobius"/>
    </source>
</evidence>
<keyword evidence="1" id="KW-1133">Transmembrane helix</keyword>
<sequence length="342" mass="39585">MATTSNEISESIASTLISDLVLYIASFLALSDMLLLGTVSTHYEKIIDRLYLNEDFWRIQAESMYSASQLKHITNYSQLFKDKRRGQAKITPSFFNEKFNYADSNSSLTSFFSTPDDVYYQLGEPVFPISFKRFGVKKIKRVIMNDQAEILLDMISDRLNRLIMYFYLDDFSPEQFHQTISQLSDVYSTYITAEEINFIYLLPIIMDSKALNCFDLLVRAYFPLFLVYLNEQGANPQSQKQYGIHVVLDMVVKAQDELFLNRFLELSILMFPQEATISCFVIAEYLKEENYEKYVTEAFLLASDIKRTAILARFQHINPIGKELAFLNEVIKSETSTLTLTP</sequence>
<keyword evidence="3" id="KW-1185">Reference proteome</keyword>
<comment type="caution">
    <text evidence="2">The sequence shown here is derived from an EMBL/GenBank/DDBJ whole genome shotgun (WGS) entry which is preliminary data.</text>
</comment>
<gene>
    <name evidence="2" type="ORF">LOX96_07215</name>
</gene>
<name>A0A9X2D105_9GAMM</name>
<dbReference type="AlphaFoldDB" id="A0A9X2D105"/>
<dbReference type="RefSeq" id="WP_250420928.1">
    <property type="nucleotide sequence ID" value="NZ_JAJKBJ010000006.1"/>
</dbReference>
<keyword evidence="1" id="KW-0812">Transmembrane</keyword>
<evidence type="ECO:0008006" key="4">
    <source>
        <dbReference type="Google" id="ProtNLM"/>
    </source>
</evidence>
<keyword evidence="1" id="KW-0472">Membrane</keyword>